<feature type="region of interest" description="Disordered" evidence="1">
    <location>
        <begin position="1"/>
        <end position="56"/>
    </location>
</feature>
<dbReference type="AlphaFoldDB" id="A0A4Y9ZJU2"/>
<evidence type="ECO:0000313" key="2">
    <source>
        <dbReference type="EMBL" id="TFY73918.1"/>
    </source>
</evidence>
<keyword evidence="3" id="KW-1185">Reference proteome</keyword>
<dbReference type="Proteomes" id="UP000298061">
    <property type="component" value="Unassembled WGS sequence"/>
</dbReference>
<evidence type="ECO:0000313" key="3">
    <source>
        <dbReference type="Proteomes" id="UP000298061"/>
    </source>
</evidence>
<dbReference type="EMBL" id="SFCI01002429">
    <property type="protein sequence ID" value="TFY73918.1"/>
    <property type="molecule type" value="Genomic_DNA"/>
</dbReference>
<feature type="compositionally biased region" description="Acidic residues" evidence="1">
    <location>
        <begin position="26"/>
        <end position="35"/>
    </location>
</feature>
<protein>
    <submittedName>
        <fullName evidence="2">Uncharacterized protein</fullName>
    </submittedName>
</protein>
<name>A0A4Y9ZJU2_9AGAM</name>
<comment type="caution">
    <text evidence="2">The sequence shown here is derived from an EMBL/GenBank/DDBJ whole genome shotgun (WGS) entry which is preliminary data.</text>
</comment>
<reference evidence="2 3" key="1">
    <citation type="submission" date="2019-02" db="EMBL/GenBank/DDBJ databases">
        <title>Genome sequencing of the rare red list fungi Hericium alpestre (H. flagellum).</title>
        <authorList>
            <person name="Buettner E."/>
            <person name="Kellner H."/>
        </authorList>
    </citation>
    <scope>NUCLEOTIDE SEQUENCE [LARGE SCALE GENOMIC DNA]</scope>
    <source>
        <strain evidence="2 3">DSM 108284</strain>
    </source>
</reference>
<proteinExistence type="predicted"/>
<dbReference type="OrthoDB" id="3048541at2759"/>
<accession>A0A4Y9ZJU2</accession>
<gene>
    <name evidence="2" type="ORF">EWM64_g10094</name>
</gene>
<evidence type="ECO:0000256" key="1">
    <source>
        <dbReference type="SAM" id="MobiDB-lite"/>
    </source>
</evidence>
<dbReference type="STRING" id="135208.A0A4Y9ZJU2"/>
<feature type="compositionally biased region" description="Basic and acidic residues" evidence="1">
    <location>
        <begin position="14"/>
        <end position="25"/>
    </location>
</feature>
<sequence>MDAASFDFEDHESDEEHSPYERSDGDETSDVDDSEGEARTRDNGGSSDSLAAGTPGDSALAYDVEARAASDSLPLPNEGEAGADSIFWQKLPKSMNYRYYTFNQLCDLLGEKVEQHNELKLKTLNMDQKIVSLSMRLSDYKCIVTAVAMHDLPSVNRLIAVALRNSRGPREILSLIERACRALYHVKSFKKKDFDIAKMVLTLGGPKLLYGIHIALDLPNVNSVYNHAPSPKILPSLGKPTVIEIEDNMLVLSEAGFFWKSSIGSPAPRRGWSIMADNIALEERPCYNAPRNAVLGLCQEHALCCDLEVTSIEPLKGIQAALDNDKIHRAKEAMVAGMAPFASTNYSVAPVLLSGTCKKETAIEQRTMFTALIEAWYKPRADGEVSFATRYGDVWNIATDGDATYRASLHSLLMSRTLQSSSPIYRYLAPLRLMNMKCGEWDILADKDLKHKLKNFASHLRTAEGFLVLNSHIQPTLLRSVLSKELSMQSSVISGLFDLRDHQNVPKAVRLLTTIAKLSDSKGLSPLINSGLFVLGKLLGCLVEPYITPSMSLSQQLMSLATCTHLLFKLWHANGSSFCPGQLYYDIQSLIKNIFWDVAKQKVMGSEVGLYIGQRGSDRLETEFGNYRTMTHQQNMDIQQLADRAGAAADLSRIFADHPEMDCGHRRLRLEGSEGIDHTNPVSWTGDIIVGNVSLLTTWNAGRNKAIDILSKAGIADAAHAFHFPDSDIDMLCPEEGYVGLCESDEEIARDADIVALSSAAPVTSESETLGSKIDTIMLEDLIPESLGEDPDNIFSKEQVWLDVEGTSIHKASAVRILLGTNDGLKSTDRLRRVRGYSRNFNIKNSINEDSIAGNLFMVGQMVAAFLHVDKSIALSLLKVTAIQREGGRSVSHVSLSDLC</sequence>
<organism evidence="2 3">
    <name type="scientific">Hericium alpestre</name>
    <dbReference type="NCBI Taxonomy" id="135208"/>
    <lineage>
        <taxon>Eukaryota</taxon>
        <taxon>Fungi</taxon>
        <taxon>Dikarya</taxon>
        <taxon>Basidiomycota</taxon>
        <taxon>Agaricomycotina</taxon>
        <taxon>Agaricomycetes</taxon>
        <taxon>Russulales</taxon>
        <taxon>Hericiaceae</taxon>
        <taxon>Hericium</taxon>
    </lineage>
</organism>